<organism evidence="1 2">
    <name type="scientific">Karstenula rhodostoma CBS 690.94</name>
    <dbReference type="NCBI Taxonomy" id="1392251"/>
    <lineage>
        <taxon>Eukaryota</taxon>
        <taxon>Fungi</taxon>
        <taxon>Dikarya</taxon>
        <taxon>Ascomycota</taxon>
        <taxon>Pezizomycotina</taxon>
        <taxon>Dothideomycetes</taxon>
        <taxon>Pleosporomycetidae</taxon>
        <taxon>Pleosporales</taxon>
        <taxon>Massarineae</taxon>
        <taxon>Didymosphaeriaceae</taxon>
        <taxon>Karstenula</taxon>
    </lineage>
</organism>
<protein>
    <submittedName>
        <fullName evidence="1">Uncharacterized protein</fullName>
    </submittedName>
</protein>
<dbReference type="EMBL" id="MU001502">
    <property type="protein sequence ID" value="KAF2443468.1"/>
    <property type="molecule type" value="Genomic_DNA"/>
</dbReference>
<evidence type="ECO:0000313" key="2">
    <source>
        <dbReference type="Proteomes" id="UP000799764"/>
    </source>
</evidence>
<comment type="caution">
    <text evidence="1">The sequence shown here is derived from an EMBL/GenBank/DDBJ whole genome shotgun (WGS) entry which is preliminary data.</text>
</comment>
<reference evidence="1" key="1">
    <citation type="journal article" date="2020" name="Stud. Mycol.">
        <title>101 Dothideomycetes genomes: a test case for predicting lifestyles and emergence of pathogens.</title>
        <authorList>
            <person name="Haridas S."/>
            <person name="Albert R."/>
            <person name="Binder M."/>
            <person name="Bloem J."/>
            <person name="Labutti K."/>
            <person name="Salamov A."/>
            <person name="Andreopoulos B."/>
            <person name="Baker S."/>
            <person name="Barry K."/>
            <person name="Bills G."/>
            <person name="Bluhm B."/>
            <person name="Cannon C."/>
            <person name="Castanera R."/>
            <person name="Culley D."/>
            <person name="Daum C."/>
            <person name="Ezra D."/>
            <person name="Gonzalez J."/>
            <person name="Henrissat B."/>
            <person name="Kuo A."/>
            <person name="Liang C."/>
            <person name="Lipzen A."/>
            <person name="Lutzoni F."/>
            <person name="Magnuson J."/>
            <person name="Mondo S."/>
            <person name="Nolan M."/>
            <person name="Ohm R."/>
            <person name="Pangilinan J."/>
            <person name="Park H.-J."/>
            <person name="Ramirez L."/>
            <person name="Alfaro M."/>
            <person name="Sun H."/>
            <person name="Tritt A."/>
            <person name="Yoshinaga Y."/>
            <person name="Zwiers L.-H."/>
            <person name="Turgeon B."/>
            <person name="Goodwin S."/>
            <person name="Spatafora J."/>
            <person name="Crous P."/>
            <person name="Grigoriev I."/>
        </authorList>
    </citation>
    <scope>NUCLEOTIDE SEQUENCE</scope>
    <source>
        <strain evidence="1">CBS 690.94</strain>
    </source>
</reference>
<sequence>MRLYCLNATGTHAGALGRHVAMSPTCYITCPSLEALSLLEARPVARRVRNPSTLRPKCCNRGGTPKVCLPVGSSAPSDKSPDSPSRWHSSVCVNSWNKLPSYSSLSLRPLGLSAGILAYLLISNPSSSSVSKSHGNTTPSPISIPKLIESALLDTLLPESVTHFSPIVEIDQCRLIPKIYRELGR</sequence>
<dbReference type="AlphaFoldDB" id="A0A9P4UBM5"/>
<accession>A0A9P4UBM5</accession>
<keyword evidence="2" id="KW-1185">Reference proteome</keyword>
<name>A0A9P4UBM5_9PLEO</name>
<dbReference type="Proteomes" id="UP000799764">
    <property type="component" value="Unassembled WGS sequence"/>
</dbReference>
<evidence type="ECO:0000313" key="1">
    <source>
        <dbReference type="EMBL" id="KAF2443468.1"/>
    </source>
</evidence>
<gene>
    <name evidence="1" type="ORF">P171DRAFT_38110</name>
</gene>
<proteinExistence type="predicted"/>